<dbReference type="InterPro" id="IPR001647">
    <property type="entry name" value="HTH_TetR"/>
</dbReference>
<dbReference type="SUPFAM" id="SSF46689">
    <property type="entry name" value="Homeodomain-like"/>
    <property type="match status" value="1"/>
</dbReference>
<evidence type="ECO:0000256" key="1">
    <source>
        <dbReference type="ARBA" id="ARBA00022491"/>
    </source>
</evidence>
<dbReference type="PROSITE" id="PS50977">
    <property type="entry name" value="HTH_TETR_2"/>
    <property type="match status" value="1"/>
</dbReference>
<evidence type="ECO:0000256" key="3">
    <source>
        <dbReference type="ARBA" id="ARBA00023125"/>
    </source>
</evidence>
<protein>
    <submittedName>
        <fullName evidence="7">Transcriptional regulator, TetR family</fullName>
    </submittedName>
</protein>
<dbReference type="InterPro" id="IPR009057">
    <property type="entry name" value="Homeodomain-like_sf"/>
</dbReference>
<accession>A0A1I4DM32</accession>
<dbReference type="PANTHER" id="PTHR30055">
    <property type="entry name" value="HTH-TYPE TRANSCRIPTIONAL REGULATOR RUTR"/>
    <property type="match status" value="1"/>
</dbReference>
<dbReference type="PANTHER" id="PTHR30055:SF175">
    <property type="entry name" value="HTH-TYPE TRANSCRIPTIONAL REPRESSOR KSTR2"/>
    <property type="match status" value="1"/>
</dbReference>
<reference evidence="7 8" key="1">
    <citation type="submission" date="2016-10" db="EMBL/GenBank/DDBJ databases">
        <authorList>
            <person name="Varghese N."/>
            <person name="Submissions S."/>
        </authorList>
    </citation>
    <scope>NUCLEOTIDE SEQUENCE [LARGE SCALE GENOMIC DNA]</scope>
    <source>
        <strain evidence="7 8">DSM 16392</strain>
    </source>
</reference>
<evidence type="ECO:0000313" key="8">
    <source>
        <dbReference type="Proteomes" id="UP000199598"/>
    </source>
</evidence>
<dbReference type="RefSeq" id="WP_093522315.1">
    <property type="nucleotide sequence ID" value="NZ_FOSK01000012.1"/>
</dbReference>
<organism evidence="7 8">
    <name type="scientific">Pseudovibrio ascidiaceicola</name>
    <dbReference type="NCBI Taxonomy" id="285279"/>
    <lineage>
        <taxon>Bacteria</taxon>
        <taxon>Pseudomonadati</taxon>
        <taxon>Pseudomonadota</taxon>
        <taxon>Alphaproteobacteria</taxon>
        <taxon>Hyphomicrobiales</taxon>
        <taxon>Stappiaceae</taxon>
        <taxon>Pseudovibrio</taxon>
    </lineage>
</organism>
<dbReference type="Proteomes" id="UP000199598">
    <property type="component" value="Unassembled WGS sequence"/>
</dbReference>
<keyword evidence="2" id="KW-0805">Transcription regulation</keyword>
<gene>
    <name evidence="7" type="ORF">SAMN04488518_11263</name>
</gene>
<dbReference type="Pfam" id="PF16925">
    <property type="entry name" value="TetR_C_13"/>
    <property type="match status" value="1"/>
</dbReference>
<sequence>MSDTDSSHSEYSEDFLVPASKSSILEAAITCFEKFGYFETTYADIAANAGLKVKDVTQVFPTKDQVLAEYITTYEDALRIQLDDHDKAEETQLQQIYFICKTALIFLRTHRVITAIWFEFYRHNVAKVVLRRFFGQIKARLSDLVKEGIEQGTIKEKDEHDVVEAIIALVEGTLIISRLEESTDFEQRFDNSWAIMEEGLRA</sequence>
<evidence type="ECO:0000313" key="7">
    <source>
        <dbReference type="EMBL" id="SFK94668.1"/>
    </source>
</evidence>
<feature type="DNA-binding region" description="H-T-H motif" evidence="5">
    <location>
        <begin position="41"/>
        <end position="60"/>
    </location>
</feature>
<keyword evidence="8" id="KW-1185">Reference proteome</keyword>
<dbReference type="InterPro" id="IPR050109">
    <property type="entry name" value="HTH-type_TetR-like_transc_reg"/>
</dbReference>
<evidence type="ECO:0000256" key="5">
    <source>
        <dbReference type="PROSITE-ProRule" id="PRU00335"/>
    </source>
</evidence>
<dbReference type="EMBL" id="FOSK01000012">
    <property type="protein sequence ID" value="SFK94668.1"/>
    <property type="molecule type" value="Genomic_DNA"/>
</dbReference>
<evidence type="ECO:0000256" key="4">
    <source>
        <dbReference type="ARBA" id="ARBA00023163"/>
    </source>
</evidence>
<keyword evidence="1" id="KW-0678">Repressor</keyword>
<dbReference type="InterPro" id="IPR036271">
    <property type="entry name" value="Tet_transcr_reg_TetR-rel_C_sf"/>
</dbReference>
<evidence type="ECO:0000256" key="2">
    <source>
        <dbReference type="ARBA" id="ARBA00023015"/>
    </source>
</evidence>
<dbReference type="InterPro" id="IPR011075">
    <property type="entry name" value="TetR_C"/>
</dbReference>
<keyword evidence="3 5" id="KW-0238">DNA-binding</keyword>
<proteinExistence type="predicted"/>
<keyword evidence="4" id="KW-0804">Transcription</keyword>
<dbReference type="SUPFAM" id="SSF48498">
    <property type="entry name" value="Tetracyclin repressor-like, C-terminal domain"/>
    <property type="match status" value="1"/>
</dbReference>
<evidence type="ECO:0000259" key="6">
    <source>
        <dbReference type="PROSITE" id="PS50977"/>
    </source>
</evidence>
<dbReference type="Pfam" id="PF00440">
    <property type="entry name" value="TetR_N"/>
    <property type="match status" value="1"/>
</dbReference>
<dbReference type="Gene3D" id="1.10.357.10">
    <property type="entry name" value="Tetracycline Repressor, domain 2"/>
    <property type="match status" value="1"/>
</dbReference>
<comment type="caution">
    <text evidence="7">The sequence shown here is derived from an EMBL/GenBank/DDBJ whole genome shotgun (WGS) entry which is preliminary data.</text>
</comment>
<name>A0A1I4DM32_9HYPH</name>
<feature type="domain" description="HTH tetR-type" evidence="6">
    <location>
        <begin position="18"/>
        <end position="78"/>
    </location>
</feature>